<name>X0AP42_FUSOX</name>
<gene>
    <name evidence="2" type="ORF">FOMG_04195</name>
</gene>
<evidence type="ECO:0000256" key="1">
    <source>
        <dbReference type="SAM" id="MobiDB-lite"/>
    </source>
</evidence>
<reference evidence="2" key="2">
    <citation type="submission" date="2012-05" db="EMBL/GenBank/DDBJ databases">
        <title>Annotation of the Genome Sequence of Fusarium oxysporum f. sp. melonis 26406.</title>
        <authorList>
            <consortium name="The Broad Institute Genomics Platform"/>
            <person name="Ma L.-J."/>
            <person name="Corby-Kistler H."/>
            <person name="Broz K."/>
            <person name="Gale L.R."/>
            <person name="Jonkers W."/>
            <person name="O'Donnell K."/>
            <person name="Ploetz R."/>
            <person name="Steinberg C."/>
            <person name="Schwartz D.C."/>
            <person name="VanEtten H."/>
            <person name="Zhou S."/>
            <person name="Young S.K."/>
            <person name="Zeng Q."/>
            <person name="Gargeya S."/>
            <person name="Fitzgerald M."/>
            <person name="Abouelleil A."/>
            <person name="Alvarado L."/>
            <person name="Chapman S.B."/>
            <person name="Gainer-Dewar J."/>
            <person name="Goldberg J."/>
            <person name="Griggs A."/>
            <person name="Gujja S."/>
            <person name="Hansen M."/>
            <person name="Howarth C."/>
            <person name="Imamovic A."/>
            <person name="Ireland A."/>
            <person name="Larimer J."/>
            <person name="McCowan C."/>
            <person name="Murphy C."/>
            <person name="Pearson M."/>
            <person name="Poon T.W."/>
            <person name="Priest M."/>
            <person name="Roberts A."/>
            <person name="Saif S."/>
            <person name="Shea T."/>
            <person name="Sykes S."/>
            <person name="Wortman J."/>
            <person name="Nusbaum C."/>
            <person name="Birren B."/>
        </authorList>
    </citation>
    <scope>NUCLEOTIDE SEQUENCE</scope>
    <source>
        <strain evidence="2">26406</strain>
    </source>
</reference>
<dbReference type="EMBL" id="JH659330">
    <property type="protein sequence ID" value="EXK45949.1"/>
    <property type="molecule type" value="Genomic_DNA"/>
</dbReference>
<dbReference type="AlphaFoldDB" id="X0AP42"/>
<dbReference type="HOGENOM" id="CLU_2776029_0_0_1"/>
<sequence>MDAMTIDDNGNGDDNTGRRSEDNSSIGTAMDAMTIDDNGNGDDNTGRRSEDNYTPSDLPMDAGIDYGWM</sequence>
<evidence type="ECO:0000313" key="2">
    <source>
        <dbReference type="EMBL" id="EXK45949.1"/>
    </source>
</evidence>
<organism evidence="2">
    <name type="scientific">Fusarium oxysporum f. sp. melonis 26406</name>
    <dbReference type="NCBI Taxonomy" id="1089452"/>
    <lineage>
        <taxon>Eukaryota</taxon>
        <taxon>Fungi</taxon>
        <taxon>Dikarya</taxon>
        <taxon>Ascomycota</taxon>
        <taxon>Pezizomycotina</taxon>
        <taxon>Sordariomycetes</taxon>
        <taxon>Hypocreomycetidae</taxon>
        <taxon>Hypocreales</taxon>
        <taxon>Nectriaceae</taxon>
        <taxon>Fusarium</taxon>
        <taxon>Fusarium oxysporum species complex</taxon>
    </lineage>
</organism>
<feature type="region of interest" description="Disordered" evidence="1">
    <location>
        <begin position="1"/>
        <end position="69"/>
    </location>
</feature>
<proteinExistence type="predicted"/>
<reference evidence="2" key="1">
    <citation type="submission" date="2012-04" db="EMBL/GenBank/DDBJ databases">
        <title>The Genome Sequence of Fusarium oxysporum melonis.</title>
        <authorList>
            <consortium name="The Broad Institute Genome Sequencing Platform"/>
            <person name="Ma L.-J."/>
            <person name="Gale L.R."/>
            <person name="Schwartz D.C."/>
            <person name="Zhou S."/>
            <person name="Corby-Kistler H."/>
            <person name="Young S.K."/>
            <person name="Zeng Q."/>
            <person name="Gargeya S."/>
            <person name="Fitzgerald M."/>
            <person name="Haas B."/>
            <person name="Abouelleil A."/>
            <person name="Alvarado L."/>
            <person name="Arachchi H.M."/>
            <person name="Berlin A."/>
            <person name="Brown A."/>
            <person name="Chapman S.B."/>
            <person name="Chen Z."/>
            <person name="Dunbar C."/>
            <person name="Freedman E."/>
            <person name="Gearin G."/>
            <person name="Goldberg J."/>
            <person name="Griggs A."/>
            <person name="Gujja S."/>
            <person name="Heiman D."/>
            <person name="Howarth C."/>
            <person name="Larson L."/>
            <person name="Lui A."/>
            <person name="MacDonald P.J.P."/>
            <person name="Montmayeur A."/>
            <person name="Murphy C."/>
            <person name="Neiman D."/>
            <person name="Pearson M."/>
            <person name="Priest M."/>
            <person name="Roberts A."/>
            <person name="Saif S."/>
            <person name="Shea T."/>
            <person name="Shenoy N."/>
            <person name="Sisk P."/>
            <person name="Stolte C."/>
            <person name="Sykes S."/>
            <person name="Wortman J."/>
            <person name="Nusbaum C."/>
            <person name="Birren B."/>
        </authorList>
    </citation>
    <scope>NUCLEOTIDE SEQUENCE</scope>
    <source>
        <strain evidence="2">26406</strain>
    </source>
</reference>
<dbReference type="Proteomes" id="UP000030703">
    <property type="component" value="Unassembled WGS sequence"/>
</dbReference>
<dbReference type="VEuPathDB" id="FungiDB:FOMG_04195"/>
<protein>
    <submittedName>
        <fullName evidence="2">Uncharacterized protein</fullName>
    </submittedName>
</protein>
<accession>X0AP42</accession>